<dbReference type="EMBL" id="JBFRYB010000001">
    <property type="protein sequence ID" value="MEX1665195.1"/>
    <property type="molecule type" value="Genomic_DNA"/>
</dbReference>
<dbReference type="Pfam" id="PF01575">
    <property type="entry name" value="MaoC_dehydratas"/>
    <property type="match status" value="1"/>
</dbReference>
<dbReference type="InterPro" id="IPR002539">
    <property type="entry name" value="MaoC-like_dom"/>
</dbReference>
<dbReference type="Proteomes" id="UP001557484">
    <property type="component" value="Unassembled WGS sequence"/>
</dbReference>
<evidence type="ECO:0000259" key="1">
    <source>
        <dbReference type="Pfam" id="PF01575"/>
    </source>
</evidence>
<proteinExistence type="predicted"/>
<feature type="domain" description="MaoC-like" evidence="1">
    <location>
        <begin position="14"/>
        <end position="113"/>
    </location>
</feature>
<sequence>MVTFVDKEQVFDKIGYESEPTAWFTVTQETINKFADCTLDHQFIHVDPEKAKATPFGSTIAHGFLSLSMLSHFAEEYSLIINGFYMGVNYGFDKVRFLAPVKVDKRIRAVPKILDISSNKPGQYLFKTQVTIEIEGEDKPACVAEWLSMQMVA</sequence>
<protein>
    <submittedName>
        <fullName evidence="2">MaoC family dehydratase</fullName>
    </submittedName>
</protein>
<name>A0ABV3TVB2_9GAMM</name>
<reference evidence="2 3" key="1">
    <citation type="journal article" date="2011" name="Int. J. Syst. Evol. Microbiol.">
        <title>Zhongshania antarctica gen. nov., sp. nov. and Zhongshania guokunii sp. nov., gammaproteobacteria respectively isolated from coastal attached (fast) ice and surface seawater of the Antarctic.</title>
        <authorList>
            <person name="Li H.J."/>
            <person name="Zhang X.Y."/>
            <person name="Chen C.X."/>
            <person name="Zhang Y.J."/>
            <person name="Gao Z.M."/>
            <person name="Yu Y."/>
            <person name="Chen X.L."/>
            <person name="Chen B."/>
            <person name="Zhang Y.Z."/>
        </authorList>
    </citation>
    <scope>NUCLEOTIDE SEQUENCE [LARGE SCALE GENOMIC DNA]</scope>
    <source>
        <strain evidence="2 3">R06B22</strain>
    </source>
</reference>
<dbReference type="CDD" id="cd03450">
    <property type="entry name" value="NodN"/>
    <property type="match status" value="1"/>
</dbReference>
<dbReference type="Gene3D" id="3.10.129.10">
    <property type="entry name" value="Hotdog Thioesterase"/>
    <property type="match status" value="1"/>
</dbReference>
<evidence type="ECO:0000313" key="3">
    <source>
        <dbReference type="Proteomes" id="UP001557484"/>
    </source>
</evidence>
<dbReference type="PANTHER" id="PTHR42993:SF1">
    <property type="entry name" value="MAOC-LIKE DEHYDRATASE DOMAIN-CONTAINING PROTEIN"/>
    <property type="match status" value="1"/>
</dbReference>
<dbReference type="InterPro" id="IPR029069">
    <property type="entry name" value="HotDog_dom_sf"/>
</dbReference>
<keyword evidence="3" id="KW-1185">Reference proteome</keyword>
<dbReference type="InterPro" id="IPR039375">
    <property type="entry name" value="NodN-like"/>
</dbReference>
<comment type="caution">
    <text evidence="2">The sequence shown here is derived from an EMBL/GenBank/DDBJ whole genome shotgun (WGS) entry which is preliminary data.</text>
</comment>
<dbReference type="PANTHER" id="PTHR42993">
    <property type="entry name" value="MAOC-LIKE DEHYDRATASE DOMAIN-CONTAINING PROTEIN"/>
    <property type="match status" value="1"/>
</dbReference>
<gene>
    <name evidence="2" type="ORF">AB4875_06820</name>
</gene>
<dbReference type="RefSeq" id="WP_368375303.1">
    <property type="nucleotide sequence ID" value="NZ_JBFRYB010000001.1"/>
</dbReference>
<dbReference type="SUPFAM" id="SSF54637">
    <property type="entry name" value="Thioesterase/thiol ester dehydrase-isomerase"/>
    <property type="match status" value="1"/>
</dbReference>
<organism evidence="2 3">
    <name type="scientific">Zhongshania arctica</name>
    <dbReference type="NCBI Taxonomy" id="3238302"/>
    <lineage>
        <taxon>Bacteria</taxon>
        <taxon>Pseudomonadati</taxon>
        <taxon>Pseudomonadota</taxon>
        <taxon>Gammaproteobacteria</taxon>
        <taxon>Cellvibrionales</taxon>
        <taxon>Spongiibacteraceae</taxon>
        <taxon>Zhongshania</taxon>
    </lineage>
</organism>
<accession>A0ABV3TVB2</accession>
<evidence type="ECO:0000313" key="2">
    <source>
        <dbReference type="EMBL" id="MEX1665195.1"/>
    </source>
</evidence>